<name>A0A5C6M7N3_9LACO</name>
<comment type="caution">
    <text evidence="3">The sequence shown here is derived from an EMBL/GenBank/DDBJ whole genome shotgun (WGS) entry which is preliminary data.</text>
</comment>
<evidence type="ECO:0000313" key="4">
    <source>
        <dbReference type="Proteomes" id="UP000321659"/>
    </source>
</evidence>
<feature type="region of interest" description="Disordered" evidence="1">
    <location>
        <begin position="53"/>
        <end position="85"/>
    </location>
</feature>
<dbReference type="RefSeq" id="WP_146303306.1">
    <property type="nucleotide sequence ID" value="NZ_JANXKU010000004.1"/>
</dbReference>
<accession>A0A5C6M7N3</accession>
<dbReference type="EMBL" id="SRRQ01000018">
    <property type="protein sequence ID" value="TWW10237.1"/>
    <property type="molecule type" value="Genomic_DNA"/>
</dbReference>
<gene>
    <name evidence="3" type="ORF">LABALGLTS371_15250</name>
</gene>
<evidence type="ECO:0000259" key="2">
    <source>
        <dbReference type="Pfam" id="PF10668"/>
    </source>
</evidence>
<feature type="domain" description="PBSX phage terminase small subunit-like N-terminal" evidence="2">
    <location>
        <begin position="1"/>
        <end position="52"/>
    </location>
</feature>
<sequence>MPRARNPKRDEAYKLWLESDGKIVLSTIAEQLGVSSSSIRKWKSQDKWQVENVGSAPINETERYDSMKDNENAKNNHGGAPPDNKNAVSHGLFAKWLPDDTKDLMSEIYDSNPIDIIWNNIMIQYAAIIRSQKIMYVRDEFDETSSQTSAEISTTFADKEGNPIQTKATREFQYAWDKQASFLSAQSRAMGTLSNLIKQFVTLADESDKRRLKLELMQSQITKLKTETKVDTNEHTFIVDDIDAIEEGDGNE</sequence>
<reference evidence="3 4" key="1">
    <citation type="submission" date="2019-04" db="EMBL/GenBank/DDBJ databases">
        <title>In vitro growth and metabolic characteristics of meat-borne Lactobacillus algidus strains.</title>
        <authorList>
            <person name="Sade E."/>
            <person name="Per J."/>
            <person name="Tytti H."/>
            <person name="Johanna B.K."/>
        </authorList>
    </citation>
    <scope>NUCLEOTIDE SEQUENCE [LARGE SCALE GENOMIC DNA]</scope>
    <source>
        <strain evidence="3 4">LTS37-1</strain>
    </source>
</reference>
<feature type="compositionally biased region" description="Basic and acidic residues" evidence="1">
    <location>
        <begin position="60"/>
        <end position="74"/>
    </location>
</feature>
<organism evidence="3 4">
    <name type="scientific">Dellaglioa algida</name>
    <dbReference type="NCBI Taxonomy" id="105612"/>
    <lineage>
        <taxon>Bacteria</taxon>
        <taxon>Bacillati</taxon>
        <taxon>Bacillota</taxon>
        <taxon>Bacilli</taxon>
        <taxon>Lactobacillales</taxon>
        <taxon>Lactobacillaceae</taxon>
        <taxon>Dellaglioa</taxon>
    </lineage>
</organism>
<dbReference type="Pfam" id="PF10668">
    <property type="entry name" value="Phage_terminase"/>
    <property type="match status" value="1"/>
</dbReference>
<dbReference type="AlphaFoldDB" id="A0A5C6M7N3"/>
<dbReference type="Proteomes" id="UP000321659">
    <property type="component" value="Unassembled WGS sequence"/>
</dbReference>
<evidence type="ECO:0000313" key="3">
    <source>
        <dbReference type="EMBL" id="TWW10237.1"/>
    </source>
</evidence>
<dbReference type="NCBIfam" id="NF040601">
    <property type="entry name" value="TerS_not_xtmA"/>
    <property type="match status" value="1"/>
</dbReference>
<proteinExistence type="predicted"/>
<evidence type="ECO:0000256" key="1">
    <source>
        <dbReference type="SAM" id="MobiDB-lite"/>
    </source>
</evidence>
<protein>
    <recommendedName>
        <fullName evidence="2">PBSX phage terminase small subunit-like N-terminal domain-containing protein</fullName>
    </recommendedName>
</protein>
<dbReference type="InterPro" id="IPR018925">
    <property type="entry name" value="XtmA-like_N"/>
</dbReference>